<accession>A0A3P3XUM1</accession>
<dbReference type="EMBL" id="FWDO01000008">
    <property type="protein sequence ID" value="SLM19986.1"/>
    <property type="molecule type" value="Genomic_DNA"/>
</dbReference>
<dbReference type="SUPFAM" id="SSF52374">
    <property type="entry name" value="Nucleotidylyl transferase"/>
    <property type="match status" value="1"/>
</dbReference>
<reference evidence="1" key="1">
    <citation type="submission" date="2017-02" db="EMBL/GenBank/DDBJ databases">
        <authorList>
            <person name="Regsiter A."/>
            <person name="William W."/>
        </authorList>
    </citation>
    <scope>NUCLEOTIDE SEQUENCE</scope>
    <source>
        <strain evidence="1">BdmA 4</strain>
    </source>
</reference>
<gene>
    <name evidence="1" type="ORF">SPIRO4BDMA_80093</name>
</gene>
<dbReference type="Gene3D" id="3.40.50.620">
    <property type="entry name" value="HUPs"/>
    <property type="match status" value="1"/>
</dbReference>
<name>A0A3P3XUM1_9SPIR</name>
<organism evidence="1">
    <name type="scientific">uncultured spirochete</name>
    <dbReference type="NCBI Taxonomy" id="156406"/>
    <lineage>
        <taxon>Bacteria</taxon>
        <taxon>Pseudomonadati</taxon>
        <taxon>Spirochaetota</taxon>
        <taxon>Spirochaetia</taxon>
        <taxon>Spirochaetales</taxon>
        <taxon>environmental samples</taxon>
    </lineage>
</organism>
<dbReference type="AlphaFoldDB" id="A0A3P3XUM1"/>
<sequence>MDSSDWAGVPCSRPKWPLHFSHPSVEAVGRKLKRIFDQNASTEYFSCEEIRDYSYYENLLIEGLEGIDRKMKSGSLKPVELSEYPKIIRADRGKVRACIYIGSFDPFQLTHLAVAVRFLASELSSSDFVVVVPEGSPDPAKPLKTDYAFRLSIAKMQIEGIFDPFIKVLDLGMQADTIEIARRFIAMHSGLTLELTHLIGSDVLPVAARFIAEDLSIWRKEAQESGVHYLHSTHVVRRGEDAIDASYFDAIKNEGASAILDPSIVATPSSTDFRTKQAFTIVLPTPSIRDKMEIIFRYHMHRSWSSDQE</sequence>
<protein>
    <submittedName>
        <fullName evidence="1">Uncharacterized protein</fullName>
    </submittedName>
</protein>
<dbReference type="InterPro" id="IPR014729">
    <property type="entry name" value="Rossmann-like_a/b/a_fold"/>
</dbReference>
<proteinExistence type="predicted"/>
<evidence type="ECO:0000313" key="1">
    <source>
        <dbReference type="EMBL" id="SLM19986.1"/>
    </source>
</evidence>